<evidence type="ECO:0000256" key="3">
    <source>
        <dbReference type="ARBA" id="ARBA00022519"/>
    </source>
</evidence>
<dbReference type="InterPro" id="IPR050539">
    <property type="entry name" value="ThrE_Dicarb/AminoAcid_Exp"/>
</dbReference>
<organism evidence="10 11">
    <name type="scientific">Suttonella ornithocola</name>
    <dbReference type="NCBI Taxonomy" id="279832"/>
    <lineage>
        <taxon>Bacteria</taxon>
        <taxon>Pseudomonadati</taxon>
        <taxon>Pseudomonadota</taxon>
        <taxon>Gammaproteobacteria</taxon>
        <taxon>Cardiobacteriales</taxon>
        <taxon>Cardiobacteriaceae</taxon>
        <taxon>Suttonella</taxon>
    </lineage>
</organism>
<feature type="transmembrane region" description="Helical" evidence="8">
    <location>
        <begin position="52"/>
        <end position="76"/>
    </location>
</feature>
<dbReference type="PANTHER" id="PTHR34390:SF1">
    <property type="entry name" value="SUCCINATE TRANSPORTER SUBUNIT YJJB-RELATED"/>
    <property type="match status" value="1"/>
</dbReference>
<evidence type="ECO:0000256" key="1">
    <source>
        <dbReference type="ARBA" id="ARBA00004651"/>
    </source>
</evidence>
<evidence type="ECO:0000256" key="7">
    <source>
        <dbReference type="ARBA" id="ARBA00034125"/>
    </source>
</evidence>
<dbReference type="GO" id="GO:0005886">
    <property type="term" value="C:plasma membrane"/>
    <property type="evidence" value="ECO:0007669"/>
    <property type="project" value="UniProtKB-SubCell"/>
</dbReference>
<accession>A0A380MPJ3</accession>
<evidence type="ECO:0000313" key="10">
    <source>
        <dbReference type="EMBL" id="SUO93976.1"/>
    </source>
</evidence>
<feature type="transmembrane region" description="Helical" evidence="8">
    <location>
        <begin position="12"/>
        <end position="32"/>
    </location>
</feature>
<name>A0A380MPJ3_9GAMM</name>
<evidence type="ECO:0000256" key="4">
    <source>
        <dbReference type="ARBA" id="ARBA00022692"/>
    </source>
</evidence>
<comment type="subcellular location">
    <subcellularLocation>
        <location evidence="1">Cell membrane</location>
        <topology evidence="1">Multi-pass membrane protein</topology>
    </subcellularLocation>
</comment>
<gene>
    <name evidence="10" type="primary">yjjB</name>
    <name evidence="10" type="ORF">NCTC13337_00509</name>
</gene>
<dbReference type="Proteomes" id="UP000254601">
    <property type="component" value="Unassembled WGS sequence"/>
</dbReference>
<dbReference type="Pfam" id="PF12821">
    <property type="entry name" value="ThrE_2"/>
    <property type="match status" value="1"/>
</dbReference>
<keyword evidence="2" id="KW-1003">Cell membrane</keyword>
<evidence type="ECO:0000313" key="11">
    <source>
        <dbReference type="Proteomes" id="UP000254601"/>
    </source>
</evidence>
<dbReference type="AlphaFoldDB" id="A0A380MPJ3"/>
<keyword evidence="3" id="KW-0997">Cell inner membrane</keyword>
<proteinExistence type="inferred from homology"/>
<evidence type="ECO:0000256" key="8">
    <source>
        <dbReference type="SAM" id="Phobius"/>
    </source>
</evidence>
<evidence type="ECO:0000256" key="6">
    <source>
        <dbReference type="ARBA" id="ARBA00023136"/>
    </source>
</evidence>
<keyword evidence="5 8" id="KW-1133">Transmembrane helix</keyword>
<dbReference type="OrthoDB" id="9810047at2"/>
<reference evidence="10 11" key="1">
    <citation type="submission" date="2018-06" db="EMBL/GenBank/DDBJ databases">
        <authorList>
            <consortium name="Pathogen Informatics"/>
            <person name="Doyle S."/>
        </authorList>
    </citation>
    <scope>NUCLEOTIDE SEQUENCE [LARGE SCALE GENOMIC DNA]</scope>
    <source>
        <strain evidence="10 11">NCTC13337</strain>
    </source>
</reference>
<keyword evidence="11" id="KW-1185">Reference proteome</keyword>
<evidence type="ECO:0000256" key="5">
    <source>
        <dbReference type="ARBA" id="ARBA00022989"/>
    </source>
</evidence>
<dbReference type="InterPro" id="IPR024528">
    <property type="entry name" value="ThrE_2"/>
</dbReference>
<feature type="transmembrane region" description="Helical" evidence="8">
    <location>
        <begin position="88"/>
        <end position="110"/>
    </location>
</feature>
<sequence length="158" mass="17299">MIAVVKEIISLIQDMLLAALPAVGFAILFNVPKPALRYCAILGALGHGTRTFLVWFGLPLVFSTFFAAALIGFLGVRLGRRYRAHPKVFTVAAIIPMIPGVYAYKAMLALLDIQKSGFSEMLFAHLIENFVQTGFLLSALVFGLALPGLLFYRNRPVV</sequence>
<dbReference type="GO" id="GO:0015744">
    <property type="term" value="P:succinate transport"/>
    <property type="evidence" value="ECO:0007669"/>
    <property type="project" value="TreeGrafter"/>
</dbReference>
<protein>
    <submittedName>
        <fullName evidence="10">Uncharacterized conserved protein</fullName>
    </submittedName>
</protein>
<feature type="transmembrane region" description="Helical" evidence="8">
    <location>
        <begin position="130"/>
        <end position="152"/>
    </location>
</feature>
<comment type="similarity">
    <text evidence="7">Belongs to the ThrE exporter (TC 2.A.79) family.</text>
</comment>
<dbReference type="EMBL" id="UHIC01000001">
    <property type="protein sequence ID" value="SUO93976.1"/>
    <property type="molecule type" value="Genomic_DNA"/>
</dbReference>
<dbReference type="PANTHER" id="PTHR34390">
    <property type="entry name" value="UPF0442 PROTEIN YJJB-RELATED"/>
    <property type="match status" value="1"/>
</dbReference>
<keyword evidence="6 8" id="KW-0472">Membrane</keyword>
<evidence type="ECO:0000256" key="2">
    <source>
        <dbReference type="ARBA" id="ARBA00022475"/>
    </source>
</evidence>
<feature type="domain" description="Threonine/Serine exporter ThrE" evidence="9">
    <location>
        <begin position="14"/>
        <end position="148"/>
    </location>
</feature>
<dbReference type="RefSeq" id="WP_072576910.1">
    <property type="nucleotide sequence ID" value="NZ_LWHB01000116.1"/>
</dbReference>
<keyword evidence="4 8" id="KW-0812">Transmembrane</keyword>
<evidence type="ECO:0000259" key="9">
    <source>
        <dbReference type="Pfam" id="PF12821"/>
    </source>
</evidence>